<keyword evidence="4" id="KW-1185">Reference proteome</keyword>
<dbReference type="EMBL" id="JAPTGG010000010">
    <property type="protein sequence ID" value="MCZ0866054.1"/>
    <property type="molecule type" value="Genomic_DNA"/>
</dbReference>
<dbReference type="InterPro" id="IPR013424">
    <property type="entry name" value="Ice-binding_C"/>
</dbReference>
<comment type="caution">
    <text evidence="3">The sequence shown here is derived from an EMBL/GenBank/DDBJ whole genome shotgun (WGS) entry which is preliminary data.</text>
</comment>
<dbReference type="AlphaFoldDB" id="A0A9J6RMV3"/>
<keyword evidence="1" id="KW-0732">Signal</keyword>
<name>A0A9J6RMV3_9GAMM</name>
<evidence type="ECO:0000259" key="2">
    <source>
        <dbReference type="Pfam" id="PF07589"/>
    </source>
</evidence>
<proteinExistence type="predicted"/>
<organism evidence="3 4">
    <name type="scientific">Dasania phycosphaerae</name>
    <dbReference type="NCBI Taxonomy" id="2950436"/>
    <lineage>
        <taxon>Bacteria</taxon>
        <taxon>Pseudomonadati</taxon>
        <taxon>Pseudomonadota</taxon>
        <taxon>Gammaproteobacteria</taxon>
        <taxon>Cellvibrionales</taxon>
        <taxon>Spongiibacteraceae</taxon>
        <taxon>Dasania</taxon>
    </lineage>
</organism>
<feature type="chain" id="PRO_5039894813" evidence="1">
    <location>
        <begin position="24"/>
        <end position="173"/>
    </location>
</feature>
<dbReference type="NCBIfam" id="TIGR02595">
    <property type="entry name" value="PEP_CTERM"/>
    <property type="match status" value="1"/>
</dbReference>
<evidence type="ECO:0000256" key="1">
    <source>
        <dbReference type="SAM" id="SignalP"/>
    </source>
</evidence>
<protein>
    <submittedName>
        <fullName evidence="3">PEP-CTERM sorting domain-containing protein</fullName>
    </submittedName>
</protein>
<feature type="signal peptide" evidence="1">
    <location>
        <begin position="1"/>
        <end position="23"/>
    </location>
</feature>
<sequence length="173" mass="17994">MLNKIKKTAGLVAALALTSAAHSHIVEVTMEDNGDSTYTFAGGSYHTATNSENAGFLINGIALAYDSVYSIGNAAWEAKVAAADDSVQWSNSTIYSAIEATVSWSDLVSTFGVMANTAFSINVYSNGAAYAPWSNNNGSFTTSGYSVSEPGTIALLSLGLAGLGFVRRNKRAA</sequence>
<evidence type="ECO:0000313" key="4">
    <source>
        <dbReference type="Proteomes" id="UP001069090"/>
    </source>
</evidence>
<feature type="domain" description="Ice-binding protein C-terminal" evidence="2">
    <location>
        <begin position="146"/>
        <end position="168"/>
    </location>
</feature>
<dbReference type="Proteomes" id="UP001069090">
    <property type="component" value="Unassembled WGS sequence"/>
</dbReference>
<dbReference type="RefSeq" id="WP_258332209.1">
    <property type="nucleotide sequence ID" value="NZ_JAPTGG010000010.1"/>
</dbReference>
<evidence type="ECO:0000313" key="3">
    <source>
        <dbReference type="EMBL" id="MCZ0866054.1"/>
    </source>
</evidence>
<gene>
    <name evidence="3" type="ORF">O0V09_12650</name>
</gene>
<reference evidence="3 4" key="1">
    <citation type="submission" date="2022-12" db="EMBL/GenBank/DDBJ databases">
        <title>Dasania phycosphaerae sp. nov., isolated from particulate material of the south coast of Korea.</title>
        <authorList>
            <person name="Jiang Y."/>
        </authorList>
    </citation>
    <scope>NUCLEOTIDE SEQUENCE [LARGE SCALE GENOMIC DNA]</scope>
    <source>
        <strain evidence="3 4">GY-19</strain>
    </source>
</reference>
<accession>A0A9J6RMV3</accession>
<dbReference type="Pfam" id="PF07589">
    <property type="entry name" value="PEP-CTERM"/>
    <property type="match status" value="1"/>
</dbReference>